<dbReference type="OrthoDB" id="6250816at2759"/>
<comment type="caution">
    <text evidence="2">The sequence shown here is derived from an EMBL/GenBank/DDBJ whole genome shotgun (WGS) entry which is preliminary data.</text>
</comment>
<gene>
    <name evidence="2" type="ORF">EWB00_008811</name>
</gene>
<name>A0A4Z2CNN0_SCHJA</name>
<feature type="compositionally biased region" description="Low complexity" evidence="1">
    <location>
        <begin position="185"/>
        <end position="202"/>
    </location>
</feature>
<evidence type="ECO:0000256" key="1">
    <source>
        <dbReference type="SAM" id="MobiDB-lite"/>
    </source>
</evidence>
<dbReference type="AlphaFoldDB" id="A0A4Z2CNN0"/>
<evidence type="ECO:0000313" key="2">
    <source>
        <dbReference type="EMBL" id="TNN05869.1"/>
    </source>
</evidence>
<feature type="region of interest" description="Disordered" evidence="1">
    <location>
        <begin position="180"/>
        <end position="208"/>
    </location>
</feature>
<proteinExistence type="predicted"/>
<evidence type="ECO:0000313" key="3">
    <source>
        <dbReference type="Proteomes" id="UP000311919"/>
    </source>
</evidence>
<organism evidence="2 3">
    <name type="scientific">Schistosoma japonicum</name>
    <name type="common">Blood fluke</name>
    <dbReference type="NCBI Taxonomy" id="6182"/>
    <lineage>
        <taxon>Eukaryota</taxon>
        <taxon>Metazoa</taxon>
        <taxon>Spiralia</taxon>
        <taxon>Lophotrochozoa</taxon>
        <taxon>Platyhelminthes</taxon>
        <taxon>Trematoda</taxon>
        <taxon>Digenea</taxon>
        <taxon>Strigeidida</taxon>
        <taxon>Schistosomatoidea</taxon>
        <taxon>Schistosomatidae</taxon>
        <taxon>Schistosoma</taxon>
    </lineage>
</organism>
<keyword evidence="3" id="KW-1185">Reference proteome</keyword>
<dbReference type="EMBL" id="SKCS01000496">
    <property type="protein sequence ID" value="TNN05869.1"/>
    <property type="molecule type" value="Genomic_DNA"/>
</dbReference>
<sequence>MHYICSLILYYLTWTYYSTYGIVYTTIHKQLLPYYYMKYQKPYYYSNKKLANYDYYPSSYQYYSSYPYAYSTRNYQIIPGIEKLKTIETETMQHIKEFSEISTEYKKSDKVLPSLINSEFNANDVIDDSKELEQFIGYNQDINNNHYNFGLSSKSQQTQIPLNRNLNRINNTNYRQLKQQNISPSNNTKQINNNNNKPYSSKQVETKSNEKFTYNKQIIKQRESSHYIVLRPWKKRY</sequence>
<dbReference type="Proteomes" id="UP000311919">
    <property type="component" value="Unassembled WGS sequence"/>
</dbReference>
<reference evidence="2 3" key="1">
    <citation type="submission" date="2019-03" db="EMBL/GenBank/DDBJ databases">
        <title>An improved genome assembly of the fluke Schistosoma japonicum.</title>
        <authorList>
            <person name="Hu W."/>
            <person name="Luo F."/>
            <person name="Yin M."/>
            <person name="Mo X."/>
            <person name="Sun C."/>
            <person name="Wu Q."/>
            <person name="Zhu B."/>
            <person name="Xiang M."/>
            <person name="Wang J."/>
            <person name="Wang Y."/>
            <person name="Zhang T."/>
            <person name="Xu B."/>
            <person name="Zheng H."/>
            <person name="Feng Z."/>
        </authorList>
    </citation>
    <scope>NUCLEOTIDE SEQUENCE [LARGE SCALE GENOMIC DNA]</scope>
    <source>
        <strain evidence="2">HuSjv2</strain>
        <tissue evidence="2">Worms</tissue>
    </source>
</reference>
<accession>A0A4Z2CNN0</accession>
<protein>
    <submittedName>
        <fullName evidence="2">Uncharacterized protein</fullName>
    </submittedName>
</protein>